<dbReference type="InterPro" id="IPR036291">
    <property type="entry name" value="NAD(P)-bd_dom_sf"/>
</dbReference>
<dbReference type="Pfam" id="PF01408">
    <property type="entry name" value="GFO_IDH_MocA"/>
    <property type="match status" value="1"/>
</dbReference>
<evidence type="ECO:0000256" key="2">
    <source>
        <dbReference type="ARBA" id="ARBA00023002"/>
    </source>
</evidence>
<dbReference type="Proteomes" id="UP000297626">
    <property type="component" value="Unassembled WGS sequence"/>
</dbReference>
<name>A0A4V3IXD0_9MICO</name>
<feature type="domain" description="GFO/IDH/MocA-like oxidoreductase" evidence="5">
    <location>
        <begin position="132"/>
        <end position="248"/>
    </location>
</feature>
<dbReference type="InterPro" id="IPR050984">
    <property type="entry name" value="Gfo/Idh/MocA_domain"/>
</dbReference>
<evidence type="ECO:0000256" key="3">
    <source>
        <dbReference type="ARBA" id="ARBA00023027"/>
    </source>
</evidence>
<dbReference type="Gene3D" id="3.40.50.720">
    <property type="entry name" value="NAD(P)-binding Rossmann-like Domain"/>
    <property type="match status" value="1"/>
</dbReference>
<dbReference type="GO" id="GO:0000166">
    <property type="term" value="F:nucleotide binding"/>
    <property type="evidence" value="ECO:0007669"/>
    <property type="project" value="InterPro"/>
</dbReference>
<feature type="domain" description="Gfo/Idh/MocA-like oxidoreductase N-terminal" evidence="4">
    <location>
        <begin position="2"/>
        <end position="120"/>
    </location>
</feature>
<comment type="similarity">
    <text evidence="1">Belongs to the Gfo/Idh/MocA family.</text>
</comment>
<dbReference type="Pfam" id="PF22725">
    <property type="entry name" value="GFO_IDH_MocA_C3"/>
    <property type="match status" value="1"/>
</dbReference>
<keyword evidence="3" id="KW-0520">NAD</keyword>
<organism evidence="6 7">
    <name type="scientific">Cryobacterium serini</name>
    <dbReference type="NCBI Taxonomy" id="1259201"/>
    <lineage>
        <taxon>Bacteria</taxon>
        <taxon>Bacillati</taxon>
        <taxon>Actinomycetota</taxon>
        <taxon>Actinomycetes</taxon>
        <taxon>Micrococcales</taxon>
        <taxon>Microbacteriaceae</taxon>
        <taxon>Cryobacterium</taxon>
    </lineage>
</organism>
<gene>
    <name evidence="6" type="ORF">E3T51_04805</name>
</gene>
<keyword evidence="2" id="KW-0560">Oxidoreductase</keyword>
<evidence type="ECO:0000256" key="1">
    <source>
        <dbReference type="ARBA" id="ARBA00010928"/>
    </source>
</evidence>
<accession>A0A4V3IXD0</accession>
<keyword evidence="7" id="KW-1185">Reference proteome</keyword>
<dbReference type="SUPFAM" id="SSF55347">
    <property type="entry name" value="Glyceraldehyde-3-phosphate dehydrogenase-like, C-terminal domain"/>
    <property type="match status" value="1"/>
</dbReference>
<evidence type="ECO:0000313" key="6">
    <source>
        <dbReference type="EMBL" id="TFD90022.1"/>
    </source>
</evidence>
<dbReference type="EMBL" id="SOHN01000008">
    <property type="protein sequence ID" value="TFD90022.1"/>
    <property type="molecule type" value="Genomic_DNA"/>
</dbReference>
<evidence type="ECO:0000259" key="4">
    <source>
        <dbReference type="Pfam" id="PF01408"/>
    </source>
</evidence>
<proteinExistence type="inferred from homology"/>
<dbReference type="Gene3D" id="3.30.360.10">
    <property type="entry name" value="Dihydrodipicolinate Reductase, domain 2"/>
    <property type="match status" value="1"/>
</dbReference>
<evidence type="ECO:0000313" key="7">
    <source>
        <dbReference type="Proteomes" id="UP000297626"/>
    </source>
</evidence>
<dbReference type="InterPro" id="IPR055170">
    <property type="entry name" value="GFO_IDH_MocA-like_dom"/>
</dbReference>
<reference evidence="6 7" key="1">
    <citation type="submission" date="2019-03" db="EMBL/GenBank/DDBJ databases">
        <title>Genomics of glacier-inhabiting Cryobacterium strains.</title>
        <authorList>
            <person name="Liu Q."/>
            <person name="Xin Y.-H."/>
        </authorList>
    </citation>
    <scope>NUCLEOTIDE SEQUENCE [LARGE SCALE GENOMIC DNA]</scope>
    <source>
        <strain evidence="6 7">Sr54</strain>
    </source>
</reference>
<dbReference type="SUPFAM" id="SSF51735">
    <property type="entry name" value="NAD(P)-binding Rossmann-fold domains"/>
    <property type="match status" value="1"/>
</dbReference>
<dbReference type="GO" id="GO:0016491">
    <property type="term" value="F:oxidoreductase activity"/>
    <property type="evidence" value="ECO:0007669"/>
    <property type="project" value="UniProtKB-KW"/>
</dbReference>
<dbReference type="InterPro" id="IPR000683">
    <property type="entry name" value="Gfo/Idh/MocA-like_OxRdtase_N"/>
</dbReference>
<dbReference type="PANTHER" id="PTHR22604:SF105">
    <property type="entry name" value="TRANS-1,2-DIHYDROBENZENE-1,2-DIOL DEHYDROGENASE"/>
    <property type="match status" value="1"/>
</dbReference>
<comment type="caution">
    <text evidence="6">The sequence shown here is derived from an EMBL/GenBank/DDBJ whole genome shotgun (WGS) entry which is preliminary data.</text>
</comment>
<dbReference type="RefSeq" id="WP_134528174.1">
    <property type="nucleotide sequence ID" value="NZ_SOHN01000008.1"/>
</dbReference>
<dbReference type="AlphaFoldDB" id="A0A4V3IXD0"/>
<dbReference type="PANTHER" id="PTHR22604">
    <property type="entry name" value="OXIDOREDUCTASES"/>
    <property type="match status" value="1"/>
</dbReference>
<sequence length="326" mass="34679">MLRIGLLGASGIAPAAIIHPAERRTDVTVMAVASRRPSAAADYASVHKIERFYDDYRALLADPDIDLVYNALPPSEHAEWSIAALEAGKDVLCEKPFAMNAAQAERMLESAQATGHRLIEAFHDRYHPLSLEIDALIASGRLGDIVALRADFSVGNPFEPRGIRHVPALGGGALMDLGCYPLHWVRSLMNEEPAIVSAIATTNPLGADMSIEAELRFPSGTTAHVSASMEAGPNETSTLDIVGSRGTAHVDNLVFPSAGHSISETVDGITRVSTVAGLTTYDHQLDAIVTALAQHTPMPTEGADSVNNMIVIDAIYAAAGINRQFN</sequence>
<evidence type="ECO:0000259" key="5">
    <source>
        <dbReference type="Pfam" id="PF22725"/>
    </source>
</evidence>
<protein>
    <submittedName>
        <fullName evidence="6">Gfo/Idh/MocA family oxidoreductase</fullName>
    </submittedName>
</protein>